<dbReference type="SMART" id="SM00345">
    <property type="entry name" value="HTH_GNTR"/>
    <property type="match status" value="1"/>
</dbReference>
<name>A0ABV3TEH4_9RHOB</name>
<proteinExistence type="predicted"/>
<evidence type="ECO:0000259" key="4">
    <source>
        <dbReference type="PROSITE" id="PS50949"/>
    </source>
</evidence>
<sequence>MTTISTRPIETAAHDRLYRLLRQQIMVGEMLPGQALTLRGLAKQYGVSMTPVRESLRRLVAEGALTLTASGRVSTPELSNERIEELATLRSLIEPELAARALPRAHFALIDRLSAINTANAEAVAKHDAVSYIRTNLDFHRTLYLRAQSPAILAVAETVWLQLGPTMRALYGRVQRNEPPRHHRMILSALRAGDEPALRLAVRADVTSGLRHLSQRGW</sequence>
<dbReference type="InterPro" id="IPR000524">
    <property type="entry name" value="Tscrpt_reg_HTH_GntR"/>
</dbReference>
<dbReference type="PANTHER" id="PTHR43537:SF39">
    <property type="entry name" value="HTH-TYPE TRANSCRIPTIONAL REGULATOR MCBR"/>
    <property type="match status" value="1"/>
</dbReference>
<keyword evidence="3" id="KW-0804">Transcription</keyword>
<dbReference type="PANTHER" id="PTHR43537">
    <property type="entry name" value="TRANSCRIPTIONAL REGULATOR, GNTR FAMILY"/>
    <property type="match status" value="1"/>
</dbReference>
<feature type="domain" description="HTH gntR-type" evidence="4">
    <location>
        <begin position="11"/>
        <end position="77"/>
    </location>
</feature>
<dbReference type="RefSeq" id="WP_295537420.1">
    <property type="nucleotide sequence ID" value="NZ_JBFRYC010000001.1"/>
</dbReference>
<gene>
    <name evidence="5" type="ORF">AB4874_00260</name>
</gene>
<keyword evidence="1" id="KW-0805">Transcription regulation</keyword>
<protein>
    <submittedName>
        <fullName evidence="5">GntR family transcriptional regulator</fullName>
    </submittedName>
</protein>
<dbReference type="InterPro" id="IPR008920">
    <property type="entry name" value="TF_FadR/GntR_C"/>
</dbReference>
<dbReference type="SUPFAM" id="SSF48008">
    <property type="entry name" value="GntR ligand-binding domain-like"/>
    <property type="match status" value="1"/>
</dbReference>
<dbReference type="InterPro" id="IPR036390">
    <property type="entry name" value="WH_DNA-bd_sf"/>
</dbReference>
<keyword evidence="2" id="KW-0238">DNA-binding</keyword>
<dbReference type="InterPro" id="IPR011711">
    <property type="entry name" value="GntR_C"/>
</dbReference>
<evidence type="ECO:0000313" key="6">
    <source>
        <dbReference type="Proteomes" id="UP001557465"/>
    </source>
</evidence>
<keyword evidence="6" id="KW-1185">Reference proteome</keyword>
<dbReference type="Gene3D" id="1.20.120.530">
    <property type="entry name" value="GntR ligand-binding domain-like"/>
    <property type="match status" value="1"/>
</dbReference>
<dbReference type="Pfam" id="PF07729">
    <property type="entry name" value="FCD"/>
    <property type="match status" value="1"/>
</dbReference>
<evidence type="ECO:0000256" key="2">
    <source>
        <dbReference type="ARBA" id="ARBA00023125"/>
    </source>
</evidence>
<dbReference type="SMART" id="SM00895">
    <property type="entry name" value="FCD"/>
    <property type="match status" value="1"/>
</dbReference>
<comment type="caution">
    <text evidence="5">The sequence shown here is derived from an EMBL/GenBank/DDBJ whole genome shotgun (WGS) entry which is preliminary data.</text>
</comment>
<evidence type="ECO:0000256" key="1">
    <source>
        <dbReference type="ARBA" id="ARBA00023015"/>
    </source>
</evidence>
<dbReference type="SUPFAM" id="SSF46785">
    <property type="entry name" value="Winged helix' DNA-binding domain"/>
    <property type="match status" value="1"/>
</dbReference>
<dbReference type="PROSITE" id="PS50949">
    <property type="entry name" value="HTH_GNTR"/>
    <property type="match status" value="1"/>
</dbReference>
<reference evidence="5 6" key="1">
    <citation type="journal article" date="2011" name="Int. J. Syst. Evol. Microbiol.">
        <title>Zhongshania antarctica gen. nov., sp. nov. and Zhongshania guokunii sp. nov., gammaproteobacteria respectively isolated from coastal attached (fast) ice and surface seawater of the Antarctic.</title>
        <authorList>
            <person name="Li H.J."/>
            <person name="Zhang X.Y."/>
            <person name="Chen C.X."/>
            <person name="Zhang Y.J."/>
            <person name="Gao Z.M."/>
            <person name="Yu Y."/>
            <person name="Chen X.L."/>
            <person name="Chen B."/>
            <person name="Zhang Y.Z."/>
        </authorList>
    </citation>
    <scope>NUCLEOTIDE SEQUENCE [LARGE SCALE GENOMIC DNA]</scope>
    <source>
        <strain evidence="5 6">15-R06ZXC-3</strain>
    </source>
</reference>
<dbReference type="InterPro" id="IPR036388">
    <property type="entry name" value="WH-like_DNA-bd_sf"/>
</dbReference>
<dbReference type="Pfam" id="PF00392">
    <property type="entry name" value="GntR"/>
    <property type="match status" value="1"/>
</dbReference>
<evidence type="ECO:0000256" key="3">
    <source>
        <dbReference type="ARBA" id="ARBA00023163"/>
    </source>
</evidence>
<dbReference type="Proteomes" id="UP001557465">
    <property type="component" value="Unassembled WGS sequence"/>
</dbReference>
<evidence type="ECO:0000313" key="5">
    <source>
        <dbReference type="EMBL" id="MEX1660083.1"/>
    </source>
</evidence>
<dbReference type="Gene3D" id="1.10.10.10">
    <property type="entry name" value="Winged helix-like DNA-binding domain superfamily/Winged helix DNA-binding domain"/>
    <property type="match status" value="1"/>
</dbReference>
<accession>A0ABV3TEH4</accession>
<organism evidence="5 6">
    <name type="scientific">Thioclava arctica</name>
    <dbReference type="NCBI Taxonomy" id="3238301"/>
    <lineage>
        <taxon>Bacteria</taxon>
        <taxon>Pseudomonadati</taxon>
        <taxon>Pseudomonadota</taxon>
        <taxon>Alphaproteobacteria</taxon>
        <taxon>Rhodobacterales</taxon>
        <taxon>Paracoccaceae</taxon>
        <taxon>Thioclava</taxon>
    </lineage>
</organism>
<dbReference type="EMBL" id="JBFRYC010000001">
    <property type="protein sequence ID" value="MEX1660083.1"/>
    <property type="molecule type" value="Genomic_DNA"/>
</dbReference>